<accession>G4TK61</accession>
<dbReference type="Gene3D" id="1.10.30.10">
    <property type="entry name" value="High mobility group box domain"/>
    <property type="match status" value="2"/>
</dbReference>
<feature type="compositionally biased region" description="Low complexity" evidence="3">
    <location>
        <begin position="376"/>
        <end position="386"/>
    </location>
</feature>
<protein>
    <recommendedName>
        <fullName evidence="4">HMG box domain-containing protein</fullName>
    </recommendedName>
</protein>
<feature type="domain" description="HMG box" evidence="4">
    <location>
        <begin position="555"/>
        <end position="627"/>
    </location>
</feature>
<dbReference type="SUPFAM" id="SSF47095">
    <property type="entry name" value="HMG-box"/>
    <property type="match status" value="2"/>
</dbReference>
<proteinExistence type="predicted"/>
<dbReference type="InterPro" id="IPR009071">
    <property type="entry name" value="HMG_box_dom"/>
</dbReference>
<comment type="caution">
    <text evidence="5">The sequence shown here is derived from an EMBL/GenBank/DDBJ whole genome shotgun (WGS) entry which is preliminary data.</text>
</comment>
<dbReference type="Proteomes" id="UP000007148">
    <property type="component" value="Unassembled WGS sequence"/>
</dbReference>
<evidence type="ECO:0000313" key="5">
    <source>
        <dbReference type="EMBL" id="CCA71712.1"/>
    </source>
</evidence>
<dbReference type="EMBL" id="CAFZ01000131">
    <property type="protein sequence ID" value="CCA71712.1"/>
    <property type="molecule type" value="Genomic_DNA"/>
</dbReference>
<sequence length="781" mass="84287">MNSWPTNYDTQSTYRVHRASFSSTCSQEADSGGGPEHQKMATPSSPVFDLDEFIYDPVTTTSTTAALTSGSAATGGMSGLTDVAQLGSAARHANGHSWTTSGGDGAGWESASNVFQETASNAFYGVSFPSSAGTHSKPSLKTTTTPQAILNNYYGGGLASFHQPASSGFSDFELGLDSSNSAELFAFPTKTGALADQQHHHSMFDQGLYPDMNKMMLLSQSEPGYAYPTQAQAQQHLQRRGSVRRESTSSLPFSTATSIPLNIQAPSFSYAQPSTVFPTSVSGHTPSSSLSSSSFLSNLSPGSPLGSPHFSERGLSISPSIPPASPLSASAVGAIYFHQGPGTSPTPSFGGVPPAQLSASPHQFSSAPITFVNQTTQFTKPTKTSTNATRDSSPKDADADEYSPLMDERSHDDGMRQRKRRRTLSNSVMGDESDDKRDEDIPIKSELRPPKQAPSMWQVYFADWLQDHKTRHPHDKLNVAQAAKEAGQLYKTLTAAEKEDLKRRVQIEKQLREQRLVAWQRTLTPNDIKRENKFRAAQRKAGLSRRANIKDPNAPKKPLSAYFMFLAKIRSDPRLVEEVFGGETETTRQSVLAAQTWREMSDEEKKPFLTQAEHDKIQYEALRKIYEEQAGSSSANARKQMAAGTGYIVPQQMNTTLSDDVTASILSANPNTGNRYSSHGGSDSDDLHMVSYDPQATITARKSSTTASSKAIATAAAAASFASNGKAMSSSIPVSFSATGTIRRRTAAARKSARQIMMDDGAQSPPDSSEDDDEWVPGKSV</sequence>
<keyword evidence="1 2" id="KW-0238">DNA-binding</keyword>
<feature type="domain" description="HMG box" evidence="4">
    <location>
        <begin position="450"/>
        <end position="520"/>
    </location>
</feature>
<reference evidence="5 6" key="1">
    <citation type="journal article" date="2011" name="PLoS Pathog.">
        <title>Endophytic Life Strategies Decoded by Genome and Transcriptome Analyses of the Mutualistic Root Symbiont Piriformospora indica.</title>
        <authorList>
            <person name="Zuccaro A."/>
            <person name="Lahrmann U."/>
            <person name="Guldener U."/>
            <person name="Langen G."/>
            <person name="Pfiffi S."/>
            <person name="Biedenkopf D."/>
            <person name="Wong P."/>
            <person name="Samans B."/>
            <person name="Grimm C."/>
            <person name="Basiewicz M."/>
            <person name="Murat C."/>
            <person name="Martin F."/>
            <person name="Kogel K.H."/>
        </authorList>
    </citation>
    <scope>NUCLEOTIDE SEQUENCE [LARGE SCALE GENOMIC DNA]</scope>
    <source>
        <strain evidence="5 6">DSM 11827</strain>
    </source>
</reference>
<dbReference type="InterPro" id="IPR050342">
    <property type="entry name" value="HMGB"/>
</dbReference>
<evidence type="ECO:0000256" key="3">
    <source>
        <dbReference type="SAM" id="MobiDB-lite"/>
    </source>
</evidence>
<dbReference type="PANTHER" id="PTHR48112">
    <property type="entry name" value="HIGH MOBILITY GROUP PROTEIN DSP1"/>
    <property type="match status" value="1"/>
</dbReference>
<name>G4TK61_SERID</name>
<dbReference type="InParanoid" id="G4TK61"/>
<dbReference type="PANTHER" id="PTHR48112:SF22">
    <property type="entry name" value="MITOCHONDRIAL TRANSCRIPTION FACTOR A, ISOFORM B"/>
    <property type="match status" value="1"/>
</dbReference>
<dbReference type="HOGENOM" id="CLU_358663_0_0_1"/>
<dbReference type="Pfam" id="PF09011">
    <property type="entry name" value="HMG_box_2"/>
    <property type="match status" value="1"/>
</dbReference>
<evidence type="ECO:0000313" key="6">
    <source>
        <dbReference type="Proteomes" id="UP000007148"/>
    </source>
</evidence>
<dbReference type="GO" id="GO:0005634">
    <property type="term" value="C:nucleus"/>
    <property type="evidence" value="ECO:0007669"/>
    <property type="project" value="UniProtKB-UniRule"/>
</dbReference>
<dbReference type="GO" id="GO:0003677">
    <property type="term" value="F:DNA binding"/>
    <property type="evidence" value="ECO:0007669"/>
    <property type="project" value="UniProtKB-UniRule"/>
</dbReference>
<feature type="compositionally biased region" description="Basic and acidic residues" evidence="3">
    <location>
        <begin position="406"/>
        <end position="416"/>
    </location>
</feature>
<keyword evidence="2" id="KW-0539">Nucleus</keyword>
<feature type="compositionally biased region" description="Basic residues" evidence="3">
    <location>
        <begin position="742"/>
        <end position="753"/>
    </location>
</feature>
<feature type="region of interest" description="Disordered" evidence="3">
    <location>
        <begin position="742"/>
        <end position="781"/>
    </location>
</feature>
<dbReference type="STRING" id="1109443.G4TK61"/>
<evidence type="ECO:0000259" key="4">
    <source>
        <dbReference type="PROSITE" id="PS50118"/>
    </source>
</evidence>
<dbReference type="OrthoDB" id="5550281at2759"/>
<organism evidence="5 6">
    <name type="scientific">Serendipita indica (strain DSM 11827)</name>
    <name type="common">Root endophyte fungus</name>
    <name type="synonym">Piriformospora indica</name>
    <dbReference type="NCBI Taxonomy" id="1109443"/>
    <lineage>
        <taxon>Eukaryota</taxon>
        <taxon>Fungi</taxon>
        <taxon>Dikarya</taxon>
        <taxon>Basidiomycota</taxon>
        <taxon>Agaricomycotina</taxon>
        <taxon>Agaricomycetes</taxon>
        <taxon>Sebacinales</taxon>
        <taxon>Serendipitaceae</taxon>
        <taxon>Serendipita</taxon>
    </lineage>
</organism>
<feature type="region of interest" description="Disordered" evidence="3">
    <location>
        <begin position="24"/>
        <end position="44"/>
    </location>
</feature>
<gene>
    <name evidence="5" type="ORF">PIIN_05647</name>
</gene>
<dbReference type="AlphaFoldDB" id="G4TK61"/>
<evidence type="ECO:0000256" key="2">
    <source>
        <dbReference type="PROSITE-ProRule" id="PRU00267"/>
    </source>
</evidence>
<feature type="DNA-binding region" description="HMG box" evidence="2">
    <location>
        <begin position="450"/>
        <end position="520"/>
    </location>
</feature>
<dbReference type="PROSITE" id="PS50118">
    <property type="entry name" value="HMG_BOX_2"/>
    <property type="match status" value="2"/>
</dbReference>
<feature type="region of interest" description="Disordered" evidence="3">
    <location>
        <begin position="230"/>
        <end position="254"/>
    </location>
</feature>
<feature type="region of interest" description="Disordered" evidence="3">
    <location>
        <begin position="288"/>
        <end position="324"/>
    </location>
</feature>
<feature type="region of interest" description="Disordered" evidence="3">
    <location>
        <begin position="376"/>
        <end position="452"/>
    </location>
</feature>
<dbReference type="InterPro" id="IPR036910">
    <property type="entry name" value="HMG_box_dom_sf"/>
</dbReference>
<feature type="compositionally biased region" description="Basic and acidic residues" evidence="3">
    <location>
        <begin position="434"/>
        <end position="449"/>
    </location>
</feature>
<dbReference type="SMART" id="SM00398">
    <property type="entry name" value="HMG"/>
    <property type="match status" value="2"/>
</dbReference>
<keyword evidence="6" id="KW-1185">Reference proteome</keyword>
<dbReference type="eggNOG" id="KOG0381">
    <property type="taxonomic scope" value="Eukaryota"/>
</dbReference>
<feature type="DNA-binding region" description="HMG box" evidence="2">
    <location>
        <begin position="555"/>
        <end position="627"/>
    </location>
</feature>
<evidence type="ECO:0000256" key="1">
    <source>
        <dbReference type="ARBA" id="ARBA00023125"/>
    </source>
</evidence>
<feature type="compositionally biased region" description="Low complexity" evidence="3">
    <location>
        <begin position="288"/>
        <end position="319"/>
    </location>
</feature>